<evidence type="ECO:0000313" key="1">
    <source>
        <dbReference type="EMBL" id="KAK2727049.1"/>
    </source>
</evidence>
<reference evidence="1" key="1">
    <citation type="submission" date="2023-07" db="EMBL/GenBank/DDBJ databases">
        <title>Chromosome-level genome assembly of Artemia franciscana.</title>
        <authorList>
            <person name="Jo E."/>
        </authorList>
    </citation>
    <scope>NUCLEOTIDE SEQUENCE</scope>
    <source>
        <tissue evidence="1">Whole body</tissue>
    </source>
</reference>
<name>A0AA88LHE3_ARTSF</name>
<evidence type="ECO:0000313" key="2">
    <source>
        <dbReference type="Proteomes" id="UP001187531"/>
    </source>
</evidence>
<dbReference type="InterPro" id="IPR009218">
    <property type="entry name" value="HD_phosphohydro"/>
</dbReference>
<keyword evidence="2" id="KW-1185">Reference proteome</keyword>
<dbReference type="AlphaFoldDB" id="A0AA88LHE3"/>
<dbReference type="PANTHER" id="PTHR21174">
    <property type="match status" value="1"/>
</dbReference>
<dbReference type="PANTHER" id="PTHR21174:SF0">
    <property type="entry name" value="HD PHOSPHOHYDROLASE FAMILY PROTEIN-RELATED"/>
    <property type="match status" value="1"/>
</dbReference>
<sequence>MEDIQAVWNTASCYIPTEEKRSKWWQRISTSISSASSSGKYFDQEFFRQKLNFVEEYSDKLTCKKSVVIALLLQYLHYEPKLHGLNEEKTLEYFAEFLQDNLETNGLLSEQNQQILDNVEKLLITAIANSAGIFLHCNAFGDLDEHYFLDIDIAILGSKSEEYFKYTQIIREEYASFSDEQYGKLRKRVGLDRATYYS</sequence>
<comment type="caution">
    <text evidence="1">The sequence shown here is derived from an EMBL/GenBank/DDBJ whole genome shotgun (WGS) entry which is preliminary data.</text>
</comment>
<accession>A0AA88LHE3</accession>
<dbReference type="Proteomes" id="UP001187531">
    <property type="component" value="Unassembled WGS sequence"/>
</dbReference>
<organism evidence="1 2">
    <name type="scientific">Artemia franciscana</name>
    <name type="common">Brine shrimp</name>
    <name type="synonym">Artemia sanfranciscana</name>
    <dbReference type="NCBI Taxonomy" id="6661"/>
    <lineage>
        <taxon>Eukaryota</taxon>
        <taxon>Metazoa</taxon>
        <taxon>Ecdysozoa</taxon>
        <taxon>Arthropoda</taxon>
        <taxon>Crustacea</taxon>
        <taxon>Branchiopoda</taxon>
        <taxon>Anostraca</taxon>
        <taxon>Artemiidae</taxon>
        <taxon>Artemia</taxon>
    </lineage>
</organism>
<dbReference type="EMBL" id="JAVRJZ010000001">
    <property type="protein sequence ID" value="KAK2727049.1"/>
    <property type="molecule type" value="Genomic_DNA"/>
</dbReference>
<gene>
    <name evidence="1" type="ORF">QYM36_007787</name>
</gene>
<protein>
    <submittedName>
        <fullName evidence="1">Uncharacterized protein</fullName>
    </submittedName>
</protein>
<proteinExistence type="predicted"/>